<feature type="compositionally biased region" description="Basic and acidic residues" evidence="14">
    <location>
        <begin position="326"/>
        <end position="348"/>
    </location>
</feature>
<evidence type="ECO:0000313" key="16">
    <source>
        <dbReference type="EMBL" id="JAS24989.1"/>
    </source>
</evidence>
<keyword evidence="3" id="KW-0479">Metal-binding</keyword>
<evidence type="ECO:0000256" key="7">
    <source>
        <dbReference type="ARBA" id="ARBA00022801"/>
    </source>
</evidence>
<dbReference type="EMBL" id="GEDC01012309">
    <property type="protein sequence ID" value="JAS24989.1"/>
    <property type="molecule type" value="Transcribed_RNA"/>
</dbReference>
<evidence type="ECO:0000256" key="8">
    <source>
        <dbReference type="ARBA" id="ARBA00022833"/>
    </source>
</evidence>
<protein>
    <recommendedName>
        <fullName evidence="15">PHD-type domain-containing protein</fullName>
    </recommendedName>
</protein>
<dbReference type="GO" id="GO:0016787">
    <property type="term" value="F:hydrolase activity"/>
    <property type="evidence" value="ECO:0007669"/>
    <property type="project" value="UniProtKB-KW"/>
</dbReference>
<evidence type="ECO:0000256" key="1">
    <source>
        <dbReference type="ARBA" id="ARBA00004123"/>
    </source>
</evidence>
<dbReference type="GO" id="GO:0003678">
    <property type="term" value="F:DNA helicase activity"/>
    <property type="evidence" value="ECO:0007669"/>
    <property type="project" value="UniProtKB-EC"/>
</dbReference>
<dbReference type="GO" id="GO:0008270">
    <property type="term" value="F:zinc ion binding"/>
    <property type="evidence" value="ECO:0007669"/>
    <property type="project" value="UniProtKB-KW"/>
</dbReference>
<dbReference type="GO" id="GO:0031490">
    <property type="term" value="F:chromatin DNA binding"/>
    <property type="evidence" value="ECO:0007669"/>
    <property type="project" value="TreeGrafter"/>
</dbReference>
<dbReference type="Gene3D" id="3.30.40.10">
    <property type="entry name" value="Zinc/RING finger domain, C3HC4 (zinc finger)"/>
    <property type="match status" value="1"/>
</dbReference>
<dbReference type="GO" id="GO:0005634">
    <property type="term" value="C:nucleus"/>
    <property type="evidence" value="ECO:0007669"/>
    <property type="project" value="UniProtKB-SubCell"/>
</dbReference>
<evidence type="ECO:0000256" key="13">
    <source>
        <dbReference type="ARBA" id="ARBA00047995"/>
    </source>
</evidence>
<proteinExistence type="inferred from homology"/>
<evidence type="ECO:0000256" key="12">
    <source>
        <dbReference type="ARBA" id="ARBA00023242"/>
    </source>
</evidence>
<dbReference type="GO" id="GO:0006338">
    <property type="term" value="P:chromatin remodeling"/>
    <property type="evidence" value="ECO:0007669"/>
    <property type="project" value="TreeGrafter"/>
</dbReference>
<keyword evidence="4" id="KW-0547">Nucleotide-binding</keyword>
<dbReference type="InterPro" id="IPR025766">
    <property type="entry name" value="ADD"/>
</dbReference>
<dbReference type="AlphaFoldDB" id="A0A1B6DH17"/>
<dbReference type="GO" id="GO:0031297">
    <property type="term" value="P:replication fork processing"/>
    <property type="evidence" value="ECO:0007669"/>
    <property type="project" value="TreeGrafter"/>
</dbReference>
<feature type="compositionally biased region" description="Basic and acidic residues" evidence="14">
    <location>
        <begin position="174"/>
        <end position="184"/>
    </location>
</feature>
<organism evidence="16">
    <name type="scientific">Clastoptera arizonana</name>
    <name type="common">Arizona spittle bug</name>
    <dbReference type="NCBI Taxonomy" id="38151"/>
    <lineage>
        <taxon>Eukaryota</taxon>
        <taxon>Metazoa</taxon>
        <taxon>Ecdysozoa</taxon>
        <taxon>Arthropoda</taxon>
        <taxon>Hexapoda</taxon>
        <taxon>Insecta</taxon>
        <taxon>Pterygota</taxon>
        <taxon>Neoptera</taxon>
        <taxon>Paraneoptera</taxon>
        <taxon>Hemiptera</taxon>
        <taxon>Auchenorrhyncha</taxon>
        <taxon>Cercopoidea</taxon>
        <taxon>Clastopteridae</taxon>
        <taxon>Clastoptera</taxon>
    </lineage>
</organism>
<dbReference type="GO" id="GO:0010468">
    <property type="term" value="P:regulation of gene expression"/>
    <property type="evidence" value="ECO:0007669"/>
    <property type="project" value="UniProtKB-ARBA"/>
</dbReference>
<evidence type="ECO:0000256" key="14">
    <source>
        <dbReference type="SAM" id="MobiDB-lite"/>
    </source>
</evidence>
<evidence type="ECO:0000256" key="11">
    <source>
        <dbReference type="ARBA" id="ARBA00023204"/>
    </source>
</evidence>
<name>A0A1B6DH17_9HEMI</name>
<feature type="non-terminal residue" evidence="16">
    <location>
        <position position="363"/>
    </location>
</feature>
<keyword evidence="8" id="KW-0862">Zinc</keyword>
<keyword evidence="9" id="KW-0067">ATP-binding</keyword>
<dbReference type="PROSITE" id="PS51533">
    <property type="entry name" value="ADD"/>
    <property type="match status" value="1"/>
</dbReference>
<dbReference type="PANTHER" id="PTHR46357">
    <property type="entry name" value="TRANSCRIPTIONAL REGULATOR ATRX"/>
    <property type="match status" value="1"/>
</dbReference>
<dbReference type="SUPFAM" id="SSF57903">
    <property type="entry name" value="FYVE/PHD zinc finger"/>
    <property type="match status" value="1"/>
</dbReference>
<evidence type="ECO:0000256" key="6">
    <source>
        <dbReference type="ARBA" id="ARBA00022771"/>
    </source>
</evidence>
<comment type="catalytic activity">
    <reaction evidence="13">
        <text>ATP + H2O = ADP + phosphate + H(+)</text>
        <dbReference type="Rhea" id="RHEA:13065"/>
        <dbReference type="ChEBI" id="CHEBI:15377"/>
        <dbReference type="ChEBI" id="CHEBI:15378"/>
        <dbReference type="ChEBI" id="CHEBI:30616"/>
        <dbReference type="ChEBI" id="CHEBI:43474"/>
        <dbReference type="ChEBI" id="CHEBI:456216"/>
        <dbReference type="EC" id="3.6.4.12"/>
    </reaction>
</comment>
<feature type="region of interest" description="Disordered" evidence="14">
    <location>
        <begin position="174"/>
        <end position="206"/>
    </location>
</feature>
<dbReference type="PANTHER" id="PTHR46357:SF1">
    <property type="entry name" value="TRANSCRIPTIONAL REGULATOR ATRX"/>
    <property type="match status" value="1"/>
</dbReference>
<feature type="region of interest" description="Disordered" evidence="14">
    <location>
        <begin position="323"/>
        <end position="363"/>
    </location>
</feature>
<feature type="domain" description="PHD-type" evidence="15">
    <location>
        <begin position="32"/>
        <end position="169"/>
    </location>
</feature>
<evidence type="ECO:0000256" key="5">
    <source>
        <dbReference type="ARBA" id="ARBA00022763"/>
    </source>
</evidence>
<dbReference type="GO" id="GO:0006281">
    <property type="term" value="P:DNA repair"/>
    <property type="evidence" value="ECO:0007669"/>
    <property type="project" value="UniProtKB-KW"/>
</dbReference>
<dbReference type="InterPro" id="IPR013083">
    <property type="entry name" value="Znf_RING/FYVE/PHD"/>
</dbReference>
<dbReference type="InterPro" id="IPR011011">
    <property type="entry name" value="Znf_FYVE_PHD"/>
</dbReference>
<dbReference type="GO" id="GO:0005721">
    <property type="term" value="C:pericentric heterochromatin"/>
    <property type="evidence" value="ECO:0007669"/>
    <property type="project" value="TreeGrafter"/>
</dbReference>
<comment type="subcellular location">
    <subcellularLocation>
        <location evidence="1">Nucleus</location>
    </subcellularLocation>
</comment>
<keyword evidence="6" id="KW-0863">Zinc-finger</keyword>
<keyword evidence="12" id="KW-0539">Nucleus</keyword>
<comment type="similarity">
    <text evidence="2">Belongs to the SNF2/RAD54 helicase family.</text>
</comment>
<evidence type="ECO:0000256" key="10">
    <source>
        <dbReference type="ARBA" id="ARBA00023125"/>
    </source>
</evidence>
<evidence type="ECO:0000256" key="4">
    <source>
        <dbReference type="ARBA" id="ARBA00022741"/>
    </source>
</evidence>
<accession>A0A1B6DH17</accession>
<dbReference type="GO" id="GO:0005524">
    <property type="term" value="F:ATP binding"/>
    <property type="evidence" value="ECO:0007669"/>
    <property type="project" value="UniProtKB-KW"/>
</dbReference>
<evidence type="ECO:0000259" key="15">
    <source>
        <dbReference type="PROSITE" id="PS51533"/>
    </source>
</evidence>
<reference evidence="16" key="1">
    <citation type="submission" date="2015-12" db="EMBL/GenBank/DDBJ databases">
        <title>De novo transcriptome assembly of four potential Pierce s Disease insect vectors from Arizona vineyards.</title>
        <authorList>
            <person name="Tassone E.E."/>
        </authorList>
    </citation>
    <scope>NUCLEOTIDE SEQUENCE</scope>
</reference>
<keyword evidence="7" id="KW-0378">Hydrolase</keyword>
<evidence type="ECO:0000256" key="9">
    <source>
        <dbReference type="ARBA" id="ARBA00022840"/>
    </source>
</evidence>
<evidence type="ECO:0000256" key="3">
    <source>
        <dbReference type="ARBA" id="ARBA00022723"/>
    </source>
</evidence>
<dbReference type="CDD" id="cd11726">
    <property type="entry name" value="ADDz_ATRX"/>
    <property type="match status" value="1"/>
</dbReference>
<dbReference type="InterPro" id="IPR052131">
    <property type="entry name" value="ATRX_domain-containing"/>
</dbReference>
<gene>
    <name evidence="16" type="ORF">g.16888</name>
</gene>
<keyword evidence="5" id="KW-0227">DNA damage</keyword>
<feature type="compositionally biased region" description="Polar residues" evidence="14">
    <location>
        <begin position="350"/>
        <end position="363"/>
    </location>
</feature>
<evidence type="ECO:0000256" key="2">
    <source>
        <dbReference type="ARBA" id="ARBA00007025"/>
    </source>
</evidence>
<keyword evidence="10" id="KW-0238">DNA-binding</keyword>
<sequence>MSQNDKIIRIPGKNLQISETNEEIDFRQNAYHDFKEVLKKKLCCTVCNKPISRNIFSGKEICIHTSLSVLMCSECHSFYGDGSFSMDEDGDDKYCRWCGQGGTLFCCAACSCAFCKKCIKNNLNRKVLNDVEKDDWKCFVCDPKPLYPLRATCWAANKYFYFVNHKEDKEMKSGKQEMCNEKEKTMKRKRGKEKSDSGMSDDCQNNLSIRGTKKTKILNKNPEEKIISLSSEWITESVNDILDLGALMSESCEIFKKKYSIKTIKDVNTSFNKVHNMILKICKSIDDIKTTNDENFIHFTKLIGEDVGTDIERNKENTLSTENEDLEKFQVETSVDNEKTNGDSEVIKSDLTTTADNNEQSDL</sequence>
<keyword evidence="11" id="KW-0234">DNA repair</keyword>